<keyword evidence="12" id="KW-1185">Reference proteome</keyword>
<organism evidence="12 13">
    <name type="scientific">Dioscorea cayennensis subsp. rotundata</name>
    <name type="common">White Guinea yam</name>
    <name type="synonym">Dioscorea rotundata</name>
    <dbReference type="NCBI Taxonomy" id="55577"/>
    <lineage>
        <taxon>Eukaryota</taxon>
        <taxon>Viridiplantae</taxon>
        <taxon>Streptophyta</taxon>
        <taxon>Embryophyta</taxon>
        <taxon>Tracheophyta</taxon>
        <taxon>Spermatophyta</taxon>
        <taxon>Magnoliopsida</taxon>
        <taxon>Liliopsida</taxon>
        <taxon>Dioscoreales</taxon>
        <taxon>Dioscoreaceae</taxon>
        <taxon>Dioscorea</taxon>
    </lineage>
</organism>
<evidence type="ECO:0000313" key="15">
    <source>
        <dbReference type="RefSeq" id="XP_039120225.1"/>
    </source>
</evidence>
<evidence type="ECO:0000313" key="14">
    <source>
        <dbReference type="RefSeq" id="XP_039120224.1"/>
    </source>
</evidence>
<dbReference type="GO" id="GO:0003677">
    <property type="term" value="F:DNA binding"/>
    <property type="evidence" value="ECO:0007669"/>
    <property type="project" value="UniProtKB-KW"/>
</dbReference>
<evidence type="ECO:0000256" key="2">
    <source>
        <dbReference type="ARBA" id="ARBA00022723"/>
    </source>
</evidence>
<dbReference type="GO" id="GO:0005634">
    <property type="term" value="C:nucleus"/>
    <property type="evidence" value="ECO:0007669"/>
    <property type="project" value="UniProtKB-SubCell"/>
</dbReference>
<feature type="domain" description="SBP-type" evidence="11">
    <location>
        <begin position="174"/>
        <end position="251"/>
    </location>
</feature>
<evidence type="ECO:0000256" key="1">
    <source>
        <dbReference type="ARBA" id="ARBA00004123"/>
    </source>
</evidence>
<reference evidence="13 14" key="1">
    <citation type="submission" date="2025-04" db="UniProtKB">
        <authorList>
            <consortium name="RefSeq"/>
        </authorList>
    </citation>
    <scope>IDENTIFICATION</scope>
</reference>
<comment type="subcellular location">
    <subcellularLocation>
        <location evidence="1">Nucleus</location>
    </subcellularLocation>
</comment>
<keyword evidence="4" id="KW-0862">Zinc</keyword>
<dbReference type="PANTHER" id="PTHR31251">
    <property type="entry name" value="SQUAMOSA PROMOTER-BINDING-LIKE PROTEIN 4"/>
    <property type="match status" value="1"/>
</dbReference>
<evidence type="ECO:0000256" key="7">
    <source>
        <dbReference type="ARBA" id="ARBA00023163"/>
    </source>
</evidence>
<evidence type="ECO:0000256" key="5">
    <source>
        <dbReference type="ARBA" id="ARBA00023015"/>
    </source>
</evidence>
<keyword evidence="2" id="KW-0479">Metal-binding</keyword>
<feature type="compositionally biased region" description="Low complexity" evidence="10">
    <location>
        <begin position="146"/>
        <end position="162"/>
    </location>
</feature>
<proteinExistence type="predicted"/>
<sequence>MDWNARTPPPWDWESLALFSGKISELPKGEQESQWRIDGIGNGSVYSSGVGACSGSEFFNGCSPKSSFSASNDSSSKKSVMKVPGLNSLGADGFSQNISKKGELTRVDDTGNSPDVVPAVGPNEQMIGLKLGKRTYFEDVCAGSNTKSASSSASVTPSSTSVKKPKVSQQGTQASYCQVEGCNIDLSGAKDYHRKHRVCENHSKCPKVIVSGLERRFCQQCSRFHDLSEFDQKKRSCRRRLSDHNARRRKPQPETISFNSARLASSFYDDRHQMNLLVNRVPFGHTRPNMNSTWDASWDFKLMQTRGSWIKSTKPGVFDGQLGLSSGGLSNTNSSLRSDLDRLLPFKGTTAEVLNQGLEASAAASNLDGAPDLRRALSLLSTDTWGSAEPGLTSLVPVVDKSQTKGGLPAMQVMSSASDLWKDEQPLDQQARVLPFNLHSNGSQFQEFQLKAPYEAAFFDSDHIH</sequence>
<evidence type="ECO:0000256" key="4">
    <source>
        <dbReference type="ARBA" id="ARBA00022833"/>
    </source>
</evidence>
<dbReference type="Pfam" id="PF03110">
    <property type="entry name" value="SBP"/>
    <property type="match status" value="1"/>
</dbReference>
<dbReference type="InterPro" id="IPR036893">
    <property type="entry name" value="SBP_sf"/>
</dbReference>
<dbReference type="FunFam" id="4.10.1100.10:FF:000001">
    <property type="entry name" value="Squamosa promoter-binding-like protein 14"/>
    <property type="match status" value="1"/>
</dbReference>
<gene>
    <name evidence="13 14 15" type="primary">LOC120256624</name>
</gene>
<keyword evidence="3 9" id="KW-0863">Zinc-finger</keyword>
<dbReference type="GeneID" id="120256624"/>
<keyword evidence="7" id="KW-0804">Transcription</keyword>
<evidence type="ECO:0000256" key="10">
    <source>
        <dbReference type="SAM" id="MobiDB-lite"/>
    </source>
</evidence>
<accession>A0AB40AZH0</accession>
<evidence type="ECO:0000256" key="9">
    <source>
        <dbReference type="PROSITE-ProRule" id="PRU00470"/>
    </source>
</evidence>
<evidence type="ECO:0000256" key="3">
    <source>
        <dbReference type="ARBA" id="ARBA00022771"/>
    </source>
</evidence>
<dbReference type="Gene3D" id="4.10.1100.10">
    <property type="entry name" value="Transcription factor, SBP-box domain"/>
    <property type="match status" value="1"/>
</dbReference>
<dbReference type="GO" id="GO:0008270">
    <property type="term" value="F:zinc ion binding"/>
    <property type="evidence" value="ECO:0007669"/>
    <property type="project" value="UniProtKB-KW"/>
</dbReference>
<dbReference type="PROSITE" id="PS51141">
    <property type="entry name" value="ZF_SBP"/>
    <property type="match status" value="1"/>
</dbReference>
<evidence type="ECO:0000313" key="12">
    <source>
        <dbReference type="Proteomes" id="UP001515500"/>
    </source>
</evidence>
<evidence type="ECO:0000259" key="11">
    <source>
        <dbReference type="PROSITE" id="PS51141"/>
    </source>
</evidence>
<dbReference type="RefSeq" id="XP_039120223.1">
    <property type="nucleotide sequence ID" value="XM_039264289.1"/>
</dbReference>
<dbReference type="Proteomes" id="UP001515500">
    <property type="component" value="Unplaced"/>
</dbReference>
<evidence type="ECO:0000256" key="8">
    <source>
        <dbReference type="ARBA" id="ARBA00023242"/>
    </source>
</evidence>
<keyword evidence="6" id="KW-0238">DNA-binding</keyword>
<dbReference type="InterPro" id="IPR004333">
    <property type="entry name" value="SBP_dom"/>
</dbReference>
<keyword evidence="8" id="KW-0539">Nucleus</keyword>
<dbReference type="InterPro" id="IPR044817">
    <property type="entry name" value="SBP-like"/>
</dbReference>
<dbReference type="RefSeq" id="XP_039120225.1">
    <property type="nucleotide sequence ID" value="XM_039264291.1"/>
</dbReference>
<name>A0AB40AZH0_DIOCR</name>
<protein>
    <submittedName>
        <fullName evidence="13 14">Squamosa promoter-binding-like protein 12</fullName>
    </submittedName>
</protein>
<feature type="region of interest" description="Disordered" evidence="10">
    <location>
        <begin position="145"/>
        <end position="170"/>
    </location>
</feature>
<evidence type="ECO:0000256" key="6">
    <source>
        <dbReference type="ARBA" id="ARBA00023125"/>
    </source>
</evidence>
<keyword evidence="5" id="KW-0805">Transcription regulation</keyword>
<dbReference type="RefSeq" id="XP_039120224.1">
    <property type="nucleotide sequence ID" value="XM_039264290.1"/>
</dbReference>
<dbReference type="AlphaFoldDB" id="A0AB40AZH0"/>
<evidence type="ECO:0000313" key="13">
    <source>
        <dbReference type="RefSeq" id="XP_039120223.1"/>
    </source>
</evidence>
<dbReference type="SUPFAM" id="SSF103612">
    <property type="entry name" value="SBT domain"/>
    <property type="match status" value="1"/>
</dbReference>
<dbReference type="PANTHER" id="PTHR31251:SF74">
    <property type="entry name" value="SQUAMOSA PROMOTER-BINDING-LIKE PROTEIN 2"/>
    <property type="match status" value="1"/>
</dbReference>